<organism evidence="6">
    <name type="scientific">Mesoaciditoga lauensis</name>
    <dbReference type="NCBI Taxonomy" id="1495039"/>
    <lineage>
        <taxon>Bacteria</taxon>
        <taxon>Thermotogati</taxon>
        <taxon>Thermotogota</taxon>
        <taxon>Thermotogae</taxon>
        <taxon>Mesoaciditogales</taxon>
        <taxon>Mesoaciditogaceae</taxon>
        <taxon>Mesoaciditoga</taxon>
    </lineage>
</organism>
<evidence type="ECO:0000256" key="1">
    <source>
        <dbReference type="ARBA" id="ARBA00022692"/>
    </source>
</evidence>
<dbReference type="SUPFAM" id="SSF103473">
    <property type="entry name" value="MFS general substrate transporter"/>
    <property type="match status" value="1"/>
</dbReference>
<dbReference type="Pfam" id="PF07690">
    <property type="entry name" value="MFS_1"/>
    <property type="match status" value="1"/>
</dbReference>
<feature type="transmembrane region" description="Helical" evidence="4">
    <location>
        <begin position="296"/>
        <end position="315"/>
    </location>
</feature>
<sequence length="415" mass="46396">MLNSSQKAHARFISIIEGSMATVWGSFTGGFGGNSYLVGFFLWLGASPFVMSIYSALIPLSSVIQPVSLVMARKFTSKKRFIFTFTTISRPIFFILALTYLLPTGIKIWVALLVFFFIETLTSVVGSPWQAWMMEIVDPQMRGKYFGIRNLITGFVAIPSLLIAGYLLDLFGKGFLAFSIIFAIGSIFGVLDCYSTHLQDEDASSKTPMINMSAIFEVLKVPGIFRSYMIAISLWIFTMNLFGPYATVMMIDVFKYNYATLGLLTMVSTVAAAIFQPVWGRLGDKYGNFRMLKLNLIIQTLLNIGWILAIPGMYYMIPFQIFVGIIATAGTGLTSFNFLLEIVPNFGKTEAFAIYASITNLASFFGNIISGFLFILFAKTHFEVAVWVLDAYRMIFILSVISSLAMLRFVFKLKR</sequence>
<keyword evidence="1 4" id="KW-0812">Transmembrane</keyword>
<feature type="domain" description="Major facilitator superfamily (MFS) profile" evidence="5">
    <location>
        <begin position="224"/>
        <end position="415"/>
    </location>
</feature>
<dbReference type="PROSITE" id="PS50850">
    <property type="entry name" value="MFS"/>
    <property type="match status" value="1"/>
</dbReference>
<name>A0A7V3VSW3_9BACT</name>
<feature type="transmembrane region" description="Helical" evidence="4">
    <location>
        <begin position="391"/>
        <end position="411"/>
    </location>
</feature>
<dbReference type="InterPro" id="IPR036259">
    <property type="entry name" value="MFS_trans_sf"/>
</dbReference>
<feature type="transmembrane region" description="Helical" evidence="4">
    <location>
        <begin position="37"/>
        <end position="60"/>
    </location>
</feature>
<evidence type="ECO:0000256" key="2">
    <source>
        <dbReference type="ARBA" id="ARBA00022989"/>
    </source>
</evidence>
<feature type="transmembrane region" description="Helical" evidence="4">
    <location>
        <begin position="352"/>
        <end position="379"/>
    </location>
</feature>
<dbReference type="EMBL" id="DTPE01000212">
    <property type="protein sequence ID" value="HGE75557.1"/>
    <property type="molecule type" value="Genomic_DNA"/>
</dbReference>
<dbReference type="InterPro" id="IPR011701">
    <property type="entry name" value="MFS"/>
</dbReference>
<keyword evidence="2 4" id="KW-1133">Transmembrane helix</keyword>
<dbReference type="AlphaFoldDB" id="A0A7V3VSW3"/>
<keyword evidence="3 4" id="KW-0472">Membrane</keyword>
<feature type="transmembrane region" description="Helical" evidence="4">
    <location>
        <begin position="256"/>
        <end position="275"/>
    </location>
</feature>
<evidence type="ECO:0000256" key="3">
    <source>
        <dbReference type="ARBA" id="ARBA00023136"/>
    </source>
</evidence>
<protein>
    <submittedName>
        <fullName evidence="6">MFS transporter</fullName>
    </submittedName>
</protein>
<feature type="transmembrane region" description="Helical" evidence="4">
    <location>
        <begin position="321"/>
        <end position="340"/>
    </location>
</feature>
<feature type="transmembrane region" description="Helical" evidence="4">
    <location>
        <begin position="108"/>
        <end position="129"/>
    </location>
</feature>
<feature type="transmembrane region" description="Helical" evidence="4">
    <location>
        <begin position="81"/>
        <end position="102"/>
    </location>
</feature>
<feature type="transmembrane region" description="Helical" evidence="4">
    <location>
        <begin position="150"/>
        <end position="168"/>
    </location>
</feature>
<evidence type="ECO:0000256" key="4">
    <source>
        <dbReference type="SAM" id="Phobius"/>
    </source>
</evidence>
<dbReference type="InterPro" id="IPR052528">
    <property type="entry name" value="Sugar_transport-like"/>
</dbReference>
<dbReference type="InterPro" id="IPR020846">
    <property type="entry name" value="MFS_dom"/>
</dbReference>
<accession>A0A7V3VSW3</accession>
<comment type="caution">
    <text evidence="6">The sequence shown here is derived from an EMBL/GenBank/DDBJ whole genome shotgun (WGS) entry which is preliminary data.</text>
</comment>
<dbReference type="PANTHER" id="PTHR23526:SF2">
    <property type="entry name" value="MAJOR FACILITATOR SUPERFAMILY (MFS) PROFILE DOMAIN-CONTAINING PROTEIN"/>
    <property type="match status" value="1"/>
</dbReference>
<reference evidence="6" key="1">
    <citation type="journal article" date="2020" name="mSystems">
        <title>Genome- and Community-Level Interaction Insights into Carbon Utilization and Element Cycling Functions of Hydrothermarchaeota in Hydrothermal Sediment.</title>
        <authorList>
            <person name="Zhou Z."/>
            <person name="Liu Y."/>
            <person name="Xu W."/>
            <person name="Pan J."/>
            <person name="Luo Z.H."/>
            <person name="Li M."/>
        </authorList>
    </citation>
    <scope>NUCLEOTIDE SEQUENCE [LARGE SCALE GENOMIC DNA]</scope>
    <source>
        <strain evidence="6">SpSt-966</strain>
    </source>
</reference>
<dbReference type="GO" id="GO:0022857">
    <property type="term" value="F:transmembrane transporter activity"/>
    <property type="evidence" value="ECO:0007669"/>
    <property type="project" value="InterPro"/>
</dbReference>
<dbReference type="Gene3D" id="1.20.1250.20">
    <property type="entry name" value="MFS general substrate transporter like domains"/>
    <property type="match status" value="2"/>
</dbReference>
<evidence type="ECO:0000313" key="6">
    <source>
        <dbReference type="EMBL" id="HGE75557.1"/>
    </source>
</evidence>
<proteinExistence type="predicted"/>
<gene>
    <name evidence="6" type="ORF">ENX73_05480</name>
</gene>
<dbReference type="PANTHER" id="PTHR23526">
    <property type="entry name" value="INTEGRAL MEMBRANE TRANSPORT PROTEIN-RELATED"/>
    <property type="match status" value="1"/>
</dbReference>
<feature type="transmembrane region" description="Helical" evidence="4">
    <location>
        <begin position="174"/>
        <end position="194"/>
    </location>
</feature>
<evidence type="ECO:0000259" key="5">
    <source>
        <dbReference type="PROSITE" id="PS50850"/>
    </source>
</evidence>